<dbReference type="PANTHER" id="PTHR31528:SF15">
    <property type="entry name" value="RIBOFLAVIN-BINDING PROTEIN RIBY"/>
    <property type="match status" value="1"/>
</dbReference>
<dbReference type="Gene3D" id="3.40.190.10">
    <property type="entry name" value="Periplasmic binding protein-like II"/>
    <property type="match status" value="2"/>
</dbReference>
<dbReference type="SUPFAM" id="SSF53850">
    <property type="entry name" value="Periplasmic binding protein-like II"/>
    <property type="match status" value="1"/>
</dbReference>
<protein>
    <submittedName>
        <fullName evidence="3">ABC transporter substrate-binding protein</fullName>
    </submittedName>
</protein>
<gene>
    <name evidence="3" type="ORF">CH341_27325</name>
</gene>
<feature type="signal peptide" evidence="1">
    <location>
        <begin position="1"/>
        <end position="22"/>
    </location>
</feature>
<organism evidence="3 4">
    <name type="scientific">Rhodoplanes roseus</name>
    <dbReference type="NCBI Taxonomy" id="29409"/>
    <lineage>
        <taxon>Bacteria</taxon>
        <taxon>Pseudomonadati</taxon>
        <taxon>Pseudomonadota</taxon>
        <taxon>Alphaproteobacteria</taxon>
        <taxon>Hyphomicrobiales</taxon>
        <taxon>Nitrobacteraceae</taxon>
        <taxon>Rhodoplanes</taxon>
    </lineage>
</organism>
<dbReference type="AlphaFoldDB" id="A0A327KL06"/>
<evidence type="ECO:0000256" key="1">
    <source>
        <dbReference type="SAM" id="SignalP"/>
    </source>
</evidence>
<evidence type="ECO:0000313" key="4">
    <source>
        <dbReference type="Proteomes" id="UP000249130"/>
    </source>
</evidence>
<dbReference type="Pfam" id="PF09084">
    <property type="entry name" value="NMT1"/>
    <property type="match status" value="1"/>
</dbReference>
<dbReference type="PANTHER" id="PTHR31528">
    <property type="entry name" value="4-AMINO-5-HYDROXYMETHYL-2-METHYLPYRIMIDINE PHOSPHATE SYNTHASE THI11-RELATED"/>
    <property type="match status" value="1"/>
</dbReference>
<proteinExistence type="predicted"/>
<feature type="chain" id="PRO_5016301448" evidence="1">
    <location>
        <begin position="23"/>
        <end position="337"/>
    </location>
</feature>
<name>A0A327KL06_9BRAD</name>
<keyword evidence="1" id="KW-0732">Signal</keyword>
<dbReference type="RefSeq" id="WP_111422147.1">
    <property type="nucleotide sequence ID" value="NZ_NPEX01000339.1"/>
</dbReference>
<sequence>MNRSVFAGAFAALLVAASVVPAAADTDIKFALDWKFEGPTAPYFVAIDKGYYKAEGLNVTIDTGAGSVSGIPRVAVGTHQLGFFDLNSVVRFRDQNPGKDIKVVMMLYDRPPFAIGTLKKTGIAKPKDLEGRVLGAPAADGAFAQWKAFVKENGIDESKVKIENVGFPVREPMLADGKVDAITGFTFSMHFNLLQRGIPADQIQMIVMTDYGLSLYGNGIIVNPDFLKNNPEAVKGFIRATIKGLQDTVKDPAAATKSVMKRYETGDEKTERERLELVLREHIVTPWVKQNGVGDVDPARLAKSVDQIGVTYEYKNKPFAIDVFTNEYLPPAADRKL</sequence>
<dbReference type="Proteomes" id="UP000249130">
    <property type="component" value="Unassembled WGS sequence"/>
</dbReference>
<reference evidence="3 4" key="1">
    <citation type="submission" date="2017-07" db="EMBL/GenBank/DDBJ databases">
        <title>Draft Genome Sequences of Select Purple Nonsulfur Bacteria.</title>
        <authorList>
            <person name="Lasarre B."/>
            <person name="Mckinlay J.B."/>
        </authorList>
    </citation>
    <scope>NUCLEOTIDE SEQUENCE [LARGE SCALE GENOMIC DNA]</scope>
    <source>
        <strain evidence="3 4">DSM 5909</strain>
    </source>
</reference>
<dbReference type="GO" id="GO:0009228">
    <property type="term" value="P:thiamine biosynthetic process"/>
    <property type="evidence" value="ECO:0007669"/>
    <property type="project" value="InterPro"/>
</dbReference>
<comment type="caution">
    <text evidence="3">The sequence shown here is derived from an EMBL/GenBank/DDBJ whole genome shotgun (WGS) entry which is preliminary data.</text>
</comment>
<dbReference type="OrthoDB" id="9815602at2"/>
<dbReference type="InterPro" id="IPR015168">
    <property type="entry name" value="SsuA/THI5"/>
</dbReference>
<dbReference type="EMBL" id="NPEX01000339">
    <property type="protein sequence ID" value="RAI38724.1"/>
    <property type="molecule type" value="Genomic_DNA"/>
</dbReference>
<feature type="domain" description="SsuA/THI5-like" evidence="2">
    <location>
        <begin position="41"/>
        <end position="255"/>
    </location>
</feature>
<accession>A0A327KL06</accession>
<dbReference type="InterPro" id="IPR027939">
    <property type="entry name" value="NMT1/THI5"/>
</dbReference>
<evidence type="ECO:0000259" key="2">
    <source>
        <dbReference type="Pfam" id="PF09084"/>
    </source>
</evidence>
<keyword evidence="4" id="KW-1185">Reference proteome</keyword>
<evidence type="ECO:0000313" key="3">
    <source>
        <dbReference type="EMBL" id="RAI38724.1"/>
    </source>
</evidence>